<name>A0A1B8GBE4_9PEZI</name>
<dbReference type="OrthoDB" id="2959714at2759"/>
<keyword evidence="3" id="KW-1185">Reference proteome</keyword>
<reference evidence="3" key="2">
    <citation type="journal article" date="2018" name="Nat. Commun.">
        <title>Extreme sensitivity to ultraviolet light in the fungal pathogen causing white-nose syndrome of bats.</title>
        <authorList>
            <person name="Palmer J.M."/>
            <person name="Drees K.P."/>
            <person name="Foster J.T."/>
            <person name="Lindner D.L."/>
        </authorList>
    </citation>
    <scope>NUCLEOTIDE SEQUENCE [LARGE SCALE GENOMIC DNA]</scope>
    <source>
        <strain evidence="3">UAMH 10579</strain>
    </source>
</reference>
<dbReference type="EMBL" id="KV460257">
    <property type="protein sequence ID" value="OBT93158.1"/>
    <property type="molecule type" value="Genomic_DNA"/>
</dbReference>
<reference evidence="2 3" key="1">
    <citation type="submission" date="2016-03" db="EMBL/GenBank/DDBJ databases">
        <title>Comparative genomics of Pseudogymnoascus destructans, the fungus causing white-nose syndrome of bats.</title>
        <authorList>
            <person name="Palmer J.M."/>
            <person name="Drees K.P."/>
            <person name="Foster J.T."/>
            <person name="Lindner D.L."/>
        </authorList>
    </citation>
    <scope>NUCLEOTIDE SEQUENCE [LARGE SCALE GENOMIC DNA]</scope>
    <source>
        <strain evidence="2 3">UAMH 10579</strain>
    </source>
</reference>
<dbReference type="AlphaFoldDB" id="A0A1B8GBE4"/>
<evidence type="ECO:0000256" key="1">
    <source>
        <dbReference type="SAM" id="MobiDB-lite"/>
    </source>
</evidence>
<evidence type="ECO:0000313" key="3">
    <source>
        <dbReference type="Proteomes" id="UP000091956"/>
    </source>
</evidence>
<dbReference type="Proteomes" id="UP000091956">
    <property type="component" value="Unassembled WGS sequence"/>
</dbReference>
<feature type="compositionally biased region" description="Basic and acidic residues" evidence="1">
    <location>
        <begin position="14"/>
        <end position="23"/>
    </location>
</feature>
<accession>A0A1B8GBE4</accession>
<dbReference type="GeneID" id="28842599"/>
<evidence type="ECO:0000313" key="2">
    <source>
        <dbReference type="EMBL" id="OBT93158.1"/>
    </source>
</evidence>
<dbReference type="RefSeq" id="XP_018126891.1">
    <property type="nucleotide sequence ID" value="XM_018278629.1"/>
</dbReference>
<sequence>MDASSPASTCTISEEIHEMETKPGGETSTITAPNTAAEGTIDHVLDILDKYSHPFILVGHVALRWMGCSSSVDAGFDLVLRTSQLPAIVTSLVETGFWTIFDGVKTLEVFKSDAAWQDLENIEEKMLIEYLCDADTVLKWEGIEGIGFSYMRLWTEEAYHINIDACPLVEVPELYPWNPFLVEEEFHPALRRDDGWFYGPRILDDAAANSGADGIFNTIYQRTKGAGNTSPINILSIPAYLDALVYHTTHYTTFKLGLASVADVQINNLTKDLFLELPHQMNPLLFQVDTETENYLHPYFAGWKRMPRYVMSLSKGRVPVNAWDPKSYP</sequence>
<feature type="region of interest" description="Disordered" evidence="1">
    <location>
        <begin position="1"/>
        <end position="32"/>
    </location>
</feature>
<proteinExistence type="predicted"/>
<organism evidence="2 3">
    <name type="scientific">Pseudogymnoascus verrucosus</name>
    <dbReference type="NCBI Taxonomy" id="342668"/>
    <lineage>
        <taxon>Eukaryota</taxon>
        <taxon>Fungi</taxon>
        <taxon>Dikarya</taxon>
        <taxon>Ascomycota</taxon>
        <taxon>Pezizomycotina</taxon>
        <taxon>Leotiomycetes</taxon>
        <taxon>Thelebolales</taxon>
        <taxon>Thelebolaceae</taxon>
        <taxon>Pseudogymnoascus</taxon>
    </lineage>
</organism>
<gene>
    <name evidence="2" type="ORF">VE01_09213</name>
</gene>
<protein>
    <submittedName>
        <fullName evidence="2">Uncharacterized protein</fullName>
    </submittedName>
</protein>
<feature type="compositionally biased region" description="Polar residues" evidence="1">
    <location>
        <begin position="1"/>
        <end position="12"/>
    </location>
</feature>